<dbReference type="PROSITE" id="PS50111">
    <property type="entry name" value="CHEMOTAXIS_TRANSDUC_2"/>
    <property type="match status" value="1"/>
</dbReference>
<dbReference type="CDD" id="cd12913">
    <property type="entry name" value="PDC1_MCP_like"/>
    <property type="match status" value="1"/>
</dbReference>
<feature type="transmembrane region" description="Helical" evidence="7">
    <location>
        <begin position="320"/>
        <end position="341"/>
    </location>
</feature>
<evidence type="ECO:0000313" key="10">
    <source>
        <dbReference type="EMBL" id="MBL0370435.1"/>
    </source>
</evidence>
<dbReference type="AlphaFoldDB" id="A0A936YHU6"/>
<keyword evidence="7" id="KW-1133">Transmembrane helix</keyword>
<accession>A0A936YHU6</accession>
<name>A0A936YHU6_9HYPH</name>
<dbReference type="PROSITE" id="PS50885">
    <property type="entry name" value="HAMP"/>
    <property type="match status" value="2"/>
</dbReference>
<feature type="domain" description="HAMP" evidence="9">
    <location>
        <begin position="424"/>
        <end position="476"/>
    </location>
</feature>
<feature type="domain" description="Methyl-accepting transducer" evidence="8">
    <location>
        <begin position="481"/>
        <end position="710"/>
    </location>
</feature>
<organism evidence="10 11">
    <name type="scientific">Rhizobium setariae</name>
    <dbReference type="NCBI Taxonomy" id="2801340"/>
    <lineage>
        <taxon>Bacteria</taxon>
        <taxon>Pseudomonadati</taxon>
        <taxon>Pseudomonadota</taxon>
        <taxon>Alphaproteobacteria</taxon>
        <taxon>Hyphomicrobiales</taxon>
        <taxon>Rhizobiaceae</taxon>
        <taxon>Rhizobium/Agrobacterium group</taxon>
        <taxon>Rhizobium</taxon>
    </lineage>
</organism>
<dbReference type="PANTHER" id="PTHR43531">
    <property type="entry name" value="PROTEIN ICFG"/>
    <property type="match status" value="1"/>
</dbReference>
<dbReference type="FunFam" id="1.10.287.950:FF:000001">
    <property type="entry name" value="Methyl-accepting chemotaxis sensory transducer"/>
    <property type="match status" value="1"/>
</dbReference>
<sequence>MRLLAPKSLATKLLLVTGATVATLLLASSFFQISQTRDRVSTLINTQAETEAKSIAADVAASTGSLASAARTMAGIIAHGQKSGALDRKGVVKILKTNLEQHDMAFGSWFSEAPKGFDNLQDTSKGILELGADKLGNFNPYWTKGKNGEDTFSAFDTDYQAAWYQLAAESRKGAITKPYVISGLEVPTAASSIAYPVTDGDKLIGVAGVDVSLAVLGSKLETLKPFGTGKVLLVAQDGNWLVAPTPAQMGKAYDGAGSEEIKAALETGKVASVADITNEQGDRFSRLVYPFKLEGLNASWVLLVDIPEAALTGPVRDQTMMMVASGLLLLLAVLGGLYFSVRKFVQKPIESLIGDVSMLSAGKYDLNVSGQDRQDETGEVARALEGFRHKLADSKRHESEADSARRATESERLETERERAENARQQQYIVAEVGRALEKLSGGDLAFRINSDFPGEYHSLKSNFNAALDSLEETIRMVNGAVVAIGSGTHEISSGANDLSRRTEQQAAQLEETAAALNQLTEQVHSSAENAKTAANAVQKASNDAENSSAIVKNAIEAMQNIEKSSGQITNIIGVIDDIAFQTNLLALNAGVEAARAGEAGKGFAVVAQEVRELAQRSATAAKEIKTLISASETQVNDGVSLVARTGDTLQAIASQVVQINGLIRMISVSASEQAVGLKEMNSAMHQMDQVTQQNAAMVEQTTAASMTLGEEAEGLKNLVARFRTSEQRAAVAHTGSLRAMAGRMRA</sequence>
<dbReference type="SMART" id="SM00283">
    <property type="entry name" value="MA"/>
    <property type="match status" value="1"/>
</dbReference>
<dbReference type="EMBL" id="JAEQNC010000001">
    <property type="protein sequence ID" value="MBL0370435.1"/>
    <property type="molecule type" value="Genomic_DNA"/>
</dbReference>
<dbReference type="GO" id="GO:0006935">
    <property type="term" value="P:chemotaxis"/>
    <property type="evidence" value="ECO:0007669"/>
    <property type="project" value="UniProtKB-KW"/>
</dbReference>
<dbReference type="SMART" id="SM00304">
    <property type="entry name" value="HAMP"/>
    <property type="match status" value="2"/>
</dbReference>
<dbReference type="SUPFAM" id="SSF58104">
    <property type="entry name" value="Methyl-accepting chemotaxis protein (MCP) signaling domain"/>
    <property type="match status" value="1"/>
</dbReference>
<dbReference type="InterPro" id="IPR004089">
    <property type="entry name" value="MCPsignal_dom"/>
</dbReference>
<dbReference type="Pfam" id="PF00015">
    <property type="entry name" value="MCPsignal"/>
    <property type="match status" value="1"/>
</dbReference>
<dbReference type="Gene3D" id="3.30.450.20">
    <property type="entry name" value="PAS domain"/>
    <property type="match status" value="2"/>
</dbReference>
<dbReference type="Proteomes" id="UP000633219">
    <property type="component" value="Unassembled WGS sequence"/>
</dbReference>
<dbReference type="Gene3D" id="6.10.340.10">
    <property type="match status" value="1"/>
</dbReference>
<dbReference type="InterPro" id="IPR051310">
    <property type="entry name" value="MCP_chemotaxis"/>
</dbReference>
<evidence type="ECO:0000259" key="8">
    <source>
        <dbReference type="PROSITE" id="PS50111"/>
    </source>
</evidence>
<comment type="subcellular location">
    <subcellularLocation>
        <location evidence="1">Membrane</location>
    </subcellularLocation>
</comment>
<keyword evidence="5" id="KW-0175">Coiled coil</keyword>
<dbReference type="SUPFAM" id="SSF158472">
    <property type="entry name" value="HAMP domain-like"/>
    <property type="match status" value="1"/>
</dbReference>
<dbReference type="Pfam" id="PF00672">
    <property type="entry name" value="HAMP"/>
    <property type="match status" value="1"/>
</dbReference>
<feature type="region of interest" description="Disordered" evidence="6">
    <location>
        <begin position="392"/>
        <end position="420"/>
    </location>
</feature>
<dbReference type="RefSeq" id="WP_201651617.1">
    <property type="nucleotide sequence ID" value="NZ_JAEQNC010000001.1"/>
</dbReference>
<comment type="caution">
    <text evidence="10">The sequence shown here is derived from an EMBL/GenBank/DDBJ whole genome shotgun (WGS) entry which is preliminary data.</text>
</comment>
<dbReference type="CDD" id="cd11386">
    <property type="entry name" value="MCP_signal"/>
    <property type="match status" value="1"/>
</dbReference>
<reference evidence="10" key="1">
    <citation type="submission" date="2021-01" db="EMBL/GenBank/DDBJ databases">
        <title>Rhizobium sp. strain KVB221 16S ribosomal RNA gene Genome sequencing and assembly.</title>
        <authorList>
            <person name="Kang M."/>
        </authorList>
    </citation>
    <scope>NUCLEOTIDE SEQUENCE</scope>
    <source>
        <strain evidence="10">KVB221</strain>
    </source>
</reference>
<dbReference type="InterPro" id="IPR003660">
    <property type="entry name" value="HAMP_dom"/>
</dbReference>
<dbReference type="Pfam" id="PF22673">
    <property type="entry name" value="MCP-like_PDC_1"/>
    <property type="match status" value="1"/>
</dbReference>
<keyword evidence="7" id="KW-0472">Membrane</keyword>
<dbReference type="Gene3D" id="1.10.287.950">
    <property type="entry name" value="Methyl-accepting chemotaxis protein"/>
    <property type="match status" value="1"/>
</dbReference>
<evidence type="ECO:0000256" key="5">
    <source>
        <dbReference type="SAM" id="Coils"/>
    </source>
</evidence>
<keyword evidence="2" id="KW-0145">Chemotaxis</keyword>
<evidence type="ECO:0000256" key="3">
    <source>
        <dbReference type="ARBA" id="ARBA00029447"/>
    </source>
</evidence>
<keyword evidence="4" id="KW-0807">Transducer</keyword>
<evidence type="ECO:0000259" key="9">
    <source>
        <dbReference type="PROSITE" id="PS50885"/>
    </source>
</evidence>
<evidence type="ECO:0000256" key="4">
    <source>
        <dbReference type="PROSITE-ProRule" id="PRU00284"/>
    </source>
</evidence>
<dbReference type="GO" id="GO:0016020">
    <property type="term" value="C:membrane"/>
    <property type="evidence" value="ECO:0007669"/>
    <property type="project" value="UniProtKB-SubCell"/>
</dbReference>
<protein>
    <submittedName>
        <fullName evidence="10">Methyl-accepting chemotaxis protein</fullName>
    </submittedName>
</protein>
<evidence type="ECO:0000313" key="11">
    <source>
        <dbReference type="Proteomes" id="UP000633219"/>
    </source>
</evidence>
<dbReference type="GO" id="GO:0007165">
    <property type="term" value="P:signal transduction"/>
    <property type="evidence" value="ECO:0007669"/>
    <property type="project" value="UniProtKB-KW"/>
</dbReference>
<comment type="similarity">
    <text evidence="3">Belongs to the methyl-accepting chemotaxis (MCP) protein family.</text>
</comment>
<evidence type="ECO:0000256" key="2">
    <source>
        <dbReference type="ARBA" id="ARBA00022500"/>
    </source>
</evidence>
<evidence type="ECO:0000256" key="7">
    <source>
        <dbReference type="SAM" id="Phobius"/>
    </source>
</evidence>
<evidence type="ECO:0000256" key="6">
    <source>
        <dbReference type="SAM" id="MobiDB-lite"/>
    </source>
</evidence>
<feature type="coiled-coil region" evidence="5">
    <location>
        <begin position="500"/>
        <end position="530"/>
    </location>
</feature>
<keyword evidence="7" id="KW-0812">Transmembrane</keyword>
<keyword evidence="11" id="KW-1185">Reference proteome</keyword>
<gene>
    <name evidence="10" type="ORF">JJB09_00190</name>
</gene>
<feature type="domain" description="HAMP" evidence="9">
    <location>
        <begin position="343"/>
        <end position="396"/>
    </location>
</feature>
<dbReference type="PANTHER" id="PTHR43531:SF11">
    <property type="entry name" value="METHYL-ACCEPTING CHEMOTAXIS PROTEIN 3"/>
    <property type="match status" value="1"/>
</dbReference>
<proteinExistence type="inferred from homology"/>
<evidence type="ECO:0000256" key="1">
    <source>
        <dbReference type="ARBA" id="ARBA00004370"/>
    </source>
</evidence>